<dbReference type="Pfam" id="PF01535">
    <property type="entry name" value="PPR"/>
    <property type="match status" value="3"/>
</dbReference>
<evidence type="ECO:0000256" key="2">
    <source>
        <dbReference type="PROSITE-ProRule" id="PRU00708"/>
    </source>
</evidence>
<dbReference type="PANTHER" id="PTHR47926">
    <property type="entry name" value="PENTATRICOPEPTIDE REPEAT-CONTAINING PROTEIN"/>
    <property type="match status" value="1"/>
</dbReference>
<dbReference type="InterPro" id="IPR046960">
    <property type="entry name" value="PPR_At4g14850-like_plant"/>
</dbReference>
<organism evidence="3 4">
    <name type="scientific">Liquidambar formosana</name>
    <name type="common">Formosan gum</name>
    <dbReference type="NCBI Taxonomy" id="63359"/>
    <lineage>
        <taxon>Eukaryota</taxon>
        <taxon>Viridiplantae</taxon>
        <taxon>Streptophyta</taxon>
        <taxon>Embryophyta</taxon>
        <taxon>Tracheophyta</taxon>
        <taxon>Spermatophyta</taxon>
        <taxon>Magnoliopsida</taxon>
        <taxon>eudicotyledons</taxon>
        <taxon>Gunneridae</taxon>
        <taxon>Pentapetalae</taxon>
        <taxon>Saxifragales</taxon>
        <taxon>Altingiaceae</taxon>
        <taxon>Liquidambar</taxon>
    </lineage>
</organism>
<feature type="repeat" description="PPR" evidence="2">
    <location>
        <begin position="114"/>
        <end position="148"/>
    </location>
</feature>
<dbReference type="PROSITE" id="PS51375">
    <property type="entry name" value="PPR"/>
    <property type="match status" value="3"/>
</dbReference>
<dbReference type="InterPro" id="IPR046848">
    <property type="entry name" value="E_motif"/>
</dbReference>
<dbReference type="AlphaFoldDB" id="A0AAP0NES7"/>
<dbReference type="GO" id="GO:0009451">
    <property type="term" value="P:RNA modification"/>
    <property type="evidence" value="ECO:0007669"/>
    <property type="project" value="InterPro"/>
</dbReference>
<reference evidence="3 4" key="1">
    <citation type="journal article" date="2024" name="Plant J.">
        <title>Genome sequences and population genomics reveal climatic adaptation and genomic divergence between two closely related sweetgum species.</title>
        <authorList>
            <person name="Xu W.Q."/>
            <person name="Ren C.Q."/>
            <person name="Zhang X.Y."/>
            <person name="Comes H.P."/>
            <person name="Liu X.H."/>
            <person name="Li Y.G."/>
            <person name="Kettle C.J."/>
            <person name="Jalonen R."/>
            <person name="Gaisberger H."/>
            <person name="Ma Y.Z."/>
            <person name="Qiu Y.X."/>
        </authorList>
    </citation>
    <scope>NUCLEOTIDE SEQUENCE [LARGE SCALE GENOMIC DNA]</scope>
    <source>
        <strain evidence="3">Hangzhou</strain>
    </source>
</reference>
<evidence type="ECO:0000313" key="3">
    <source>
        <dbReference type="EMBL" id="KAK9271645.1"/>
    </source>
</evidence>
<dbReference type="PANTHER" id="PTHR47926:SF452">
    <property type="entry name" value="PENTATRICOPEPTIDE REPEAT-CONTAINING PROTEIN"/>
    <property type="match status" value="1"/>
</dbReference>
<dbReference type="Gene3D" id="1.25.40.10">
    <property type="entry name" value="Tetratricopeptide repeat domain"/>
    <property type="match status" value="2"/>
</dbReference>
<dbReference type="NCBIfam" id="TIGR00756">
    <property type="entry name" value="PPR"/>
    <property type="match status" value="3"/>
</dbReference>
<proteinExistence type="predicted"/>
<sequence length="301" mass="34037">MRRQIFSRIKYKDLVSWTSMMMGYVYHGHADEAIALFRLIQREKLALDAVTLISLLQAFAQLGCLTLAKEVHCYIYRVLMERNRSIINSLVTTYAKCGELNMARNLFEHMIGRRLTSWNTIIAAYGMHGNCIEALKLFNQMKNEKVTPDEVTFTSVLSACSHSGLVEEGLHVFRSMTNNYSIVPCEEHYGCMVDLLSRAGRLEEAYDLVKCLPPRQSAPALGALLAACRDHKNTDMGEVVGRRLLDLVPENSSAYALVSNLYAESGKWDEVARIRAMAKQRGLKRIPGYSLIELDNQVCEM</sequence>
<evidence type="ECO:0000256" key="1">
    <source>
        <dbReference type="ARBA" id="ARBA00022737"/>
    </source>
</evidence>
<dbReference type="Pfam" id="PF13041">
    <property type="entry name" value="PPR_2"/>
    <property type="match status" value="1"/>
</dbReference>
<feature type="repeat" description="PPR" evidence="2">
    <location>
        <begin position="13"/>
        <end position="47"/>
    </location>
</feature>
<evidence type="ECO:0008006" key="5">
    <source>
        <dbReference type="Google" id="ProtNLM"/>
    </source>
</evidence>
<accession>A0AAP0NES7</accession>
<dbReference type="Pfam" id="PF20431">
    <property type="entry name" value="E_motif"/>
    <property type="match status" value="1"/>
</dbReference>
<feature type="repeat" description="PPR" evidence="2">
    <location>
        <begin position="149"/>
        <end position="179"/>
    </location>
</feature>
<dbReference type="GO" id="GO:0003723">
    <property type="term" value="F:RNA binding"/>
    <property type="evidence" value="ECO:0007669"/>
    <property type="project" value="InterPro"/>
</dbReference>
<name>A0AAP0NES7_LIQFO</name>
<dbReference type="FunFam" id="1.25.40.10:FF:000090">
    <property type="entry name" value="Pentatricopeptide repeat-containing protein, chloroplastic"/>
    <property type="match status" value="1"/>
</dbReference>
<protein>
    <recommendedName>
        <fullName evidence="5">Pentatricopeptide repeat-containing protein</fullName>
    </recommendedName>
</protein>
<gene>
    <name evidence="3" type="ORF">L1049_002008</name>
</gene>
<keyword evidence="4" id="KW-1185">Reference proteome</keyword>
<dbReference type="EMBL" id="JBBPBK010000013">
    <property type="protein sequence ID" value="KAK9271645.1"/>
    <property type="molecule type" value="Genomic_DNA"/>
</dbReference>
<dbReference type="InterPro" id="IPR011990">
    <property type="entry name" value="TPR-like_helical_dom_sf"/>
</dbReference>
<dbReference type="InterPro" id="IPR002885">
    <property type="entry name" value="PPR_rpt"/>
</dbReference>
<dbReference type="Proteomes" id="UP001415857">
    <property type="component" value="Unassembled WGS sequence"/>
</dbReference>
<comment type="caution">
    <text evidence="3">The sequence shown here is derived from an EMBL/GenBank/DDBJ whole genome shotgun (WGS) entry which is preliminary data.</text>
</comment>
<keyword evidence="1" id="KW-0677">Repeat</keyword>
<evidence type="ECO:0000313" key="4">
    <source>
        <dbReference type="Proteomes" id="UP001415857"/>
    </source>
</evidence>